<accession>A0A7V2ZKN2</accession>
<dbReference type="Gene3D" id="2.60.40.4070">
    <property type="match status" value="1"/>
</dbReference>
<dbReference type="AlphaFoldDB" id="A0A7V2ZKN2"/>
<dbReference type="InterPro" id="IPR026444">
    <property type="entry name" value="Secre_tail"/>
</dbReference>
<dbReference type="InterPro" id="IPR013783">
    <property type="entry name" value="Ig-like_fold"/>
</dbReference>
<evidence type="ECO:0000259" key="2">
    <source>
        <dbReference type="Pfam" id="PF18962"/>
    </source>
</evidence>
<dbReference type="EMBL" id="DSUJ01000008">
    <property type="protein sequence ID" value="HFI91707.1"/>
    <property type="molecule type" value="Genomic_DNA"/>
</dbReference>
<protein>
    <submittedName>
        <fullName evidence="3">T9SS type A sorting domain-containing protein</fullName>
    </submittedName>
</protein>
<feature type="domain" description="Secretion system C-terminal sorting" evidence="2">
    <location>
        <begin position="359"/>
        <end position="433"/>
    </location>
</feature>
<dbReference type="Pfam" id="PF18962">
    <property type="entry name" value="Por_Secre_tail"/>
    <property type="match status" value="1"/>
</dbReference>
<evidence type="ECO:0000256" key="1">
    <source>
        <dbReference type="SAM" id="SignalP"/>
    </source>
</evidence>
<dbReference type="NCBIfam" id="TIGR04183">
    <property type="entry name" value="Por_Secre_tail"/>
    <property type="match status" value="1"/>
</dbReference>
<evidence type="ECO:0000313" key="3">
    <source>
        <dbReference type="EMBL" id="HFI91707.1"/>
    </source>
</evidence>
<organism evidence="3">
    <name type="scientific">Ignavibacterium album</name>
    <dbReference type="NCBI Taxonomy" id="591197"/>
    <lineage>
        <taxon>Bacteria</taxon>
        <taxon>Pseudomonadati</taxon>
        <taxon>Ignavibacteriota</taxon>
        <taxon>Ignavibacteria</taxon>
        <taxon>Ignavibacteriales</taxon>
        <taxon>Ignavibacteriaceae</taxon>
        <taxon>Ignavibacterium</taxon>
    </lineage>
</organism>
<reference evidence="3" key="1">
    <citation type="journal article" date="2020" name="mSystems">
        <title>Genome- and Community-Level Interaction Insights into Carbon Utilization and Element Cycling Functions of Hydrothermarchaeota in Hydrothermal Sediment.</title>
        <authorList>
            <person name="Zhou Z."/>
            <person name="Liu Y."/>
            <person name="Xu W."/>
            <person name="Pan J."/>
            <person name="Luo Z.H."/>
            <person name="Li M."/>
        </authorList>
    </citation>
    <scope>NUCLEOTIDE SEQUENCE [LARGE SCALE GENOMIC DNA]</scope>
    <source>
        <strain evidence="3">SpSt-479</strain>
    </source>
</reference>
<comment type="caution">
    <text evidence="3">The sequence shown here is derived from an EMBL/GenBank/DDBJ whole genome shotgun (WGS) entry which is preliminary data.</text>
</comment>
<dbReference type="Gene3D" id="2.60.40.10">
    <property type="entry name" value="Immunoglobulins"/>
    <property type="match status" value="1"/>
</dbReference>
<sequence length="442" mass="48905">MKTSNYVFSFFFLFVMLFIGTAMGQAVNDPASLPVYKTSGAITLDGQLTENDWQVDKPHMMFKIGGVPTGNSNTPTNFAIVKPPYTDTSTCYVKFLRNNMDLYFSLNSNDKQVCRFDWEGDGMFMKFKNSSGSDVEYKIYVGVVSGVPQFVFETNGPVASGNGVGYARPGTTIYDSSDVDNGYTAEMVIHLDQLGFTTVPDTVTLLINIFDPDNYSLGVPPWGSNGNYAKQWWGSEWGGTYRKLALLDVTVPVELTSFTGIYRNNTTVLEWNTATETNNRGFEVQRSTDGSSFASVGFVEGKGTTTNPAKYSFIDDGIFPSTKYYYRLKQIDYDGSFTFSNVLDLGESNPIDFVLYQNYPNPFNPTTRISFSLPEDSDVQLDVYNLLGQKVASVVNGRLTAGKHSVDFDASSLAAGVYVYSMKANSNNSLSKTLTKKMTLLK</sequence>
<name>A0A7V2ZKN2_9BACT</name>
<keyword evidence="1" id="KW-0732">Signal</keyword>
<feature type="chain" id="PRO_5031281218" evidence="1">
    <location>
        <begin position="25"/>
        <end position="442"/>
    </location>
</feature>
<gene>
    <name evidence="3" type="ORF">ENS31_09310</name>
</gene>
<dbReference type="SUPFAM" id="SSF49344">
    <property type="entry name" value="CBD9-like"/>
    <property type="match status" value="1"/>
</dbReference>
<proteinExistence type="predicted"/>
<feature type="signal peptide" evidence="1">
    <location>
        <begin position="1"/>
        <end position="24"/>
    </location>
</feature>
<dbReference type="Gene3D" id="2.60.40.1190">
    <property type="match status" value="1"/>
</dbReference>